<feature type="chain" id="PRO_5039439209" description="DUF3347 domain-containing protein" evidence="1">
    <location>
        <begin position="23"/>
        <end position="173"/>
    </location>
</feature>
<gene>
    <name evidence="2" type="ORF">H9862_04580</name>
</gene>
<proteinExistence type="predicted"/>
<feature type="signal peptide" evidence="1">
    <location>
        <begin position="1"/>
        <end position="22"/>
    </location>
</feature>
<reference evidence="2" key="1">
    <citation type="journal article" date="2021" name="PeerJ">
        <title>Extensive microbial diversity within the chicken gut microbiome revealed by metagenomics and culture.</title>
        <authorList>
            <person name="Gilroy R."/>
            <person name="Ravi A."/>
            <person name="Getino M."/>
            <person name="Pursley I."/>
            <person name="Horton D.L."/>
            <person name="Alikhan N.F."/>
            <person name="Baker D."/>
            <person name="Gharbi K."/>
            <person name="Hall N."/>
            <person name="Watson M."/>
            <person name="Adriaenssens E.M."/>
            <person name="Foster-Nyarko E."/>
            <person name="Jarju S."/>
            <person name="Secka A."/>
            <person name="Antonio M."/>
            <person name="Oren A."/>
            <person name="Chaudhuri R.R."/>
            <person name="La Ragione R."/>
            <person name="Hildebrand F."/>
            <person name="Pallen M.J."/>
        </authorList>
    </citation>
    <scope>NUCLEOTIDE SEQUENCE</scope>
    <source>
        <strain evidence="2">14975</strain>
    </source>
</reference>
<protein>
    <recommendedName>
        <fullName evidence="4">DUF3347 domain-containing protein</fullName>
    </recommendedName>
</protein>
<dbReference type="EMBL" id="DXFQ01000078">
    <property type="protein sequence ID" value="HIX19864.1"/>
    <property type="molecule type" value="Genomic_DNA"/>
</dbReference>
<keyword evidence="1" id="KW-0732">Signal</keyword>
<comment type="caution">
    <text evidence="2">The sequence shown here is derived from an EMBL/GenBank/DDBJ whole genome shotgun (WGS) entry which is preliminary data.</text>
</comment>
<organism evidence="2 3">
    <name type="scientific">Candidatus Akkermansia intestinigallinarum</name>
    <dbReference type="NCBI Taxonomy" id="2838431"/>
    <lineage>
        <taxon>Bacteria</taxon>
        <taxon>Pseudomonadati</taxon>
        <taxon>Verrucomicrobiota</taxon>
        <taxon>Verrucomicrobiia</taxon>
        <taxon>Verrucomicrobiales</taxon>
        <taxon>Akkermansiaceae</taxon>
        <taxon>Akkermansia</taxon>
    </lineage>
</organism>
<dbReference type="Proteomes" id="UP000823964">
    <property type="component" value="Unassembled WGS sequence"/>
</dbReference>
<evidence type="ECO:0000313" key="3">
    <source>
        <dbReference type="Proteomes" id="UP000823964"/>
    </source>
</evidence>
<evidence type="ECO:0008006" key="4">
    <source>
        <dbReference type="Google" id="ProtNLM"/>
    </source>
</evidence>
<reference evidence="2" key="2">
    <citation type="submission" date="2021-04" db="EMBL/GenBank/DDBJ databases">
        <authorList>
            <person name="Gilroy R."/>
        </authorList>
    </citation>
    <scope>NUCLEOTIDE SEQUENCE</scope>
    <source>
        <strain evidence="2">14975</strain>
    </source>
</reference>
<name>A0A9D2AGX4_9BACT</name>
<sequence>MLKPCLALFMLSPLACCFGADARAAGSAAAQDDAAPAVAPGYVSVAATEVPAETLRQWTAELQQALSRQLELVSGVRDAGSASAAVAPLGALLGEMGAMQGRMRADALRVYIDNTPDVKAPFIELLQQTAVQFKRLSDADFYGCAPLRALLAPQLGTDAGDDEAAAAGEAADR</sequence>
<dbReference type="AlphaFoldDB" id="A0A9D2AGX4"/>
<evidence type="ECO:0000313" key="2">
    <source>
        <dbReference type="EMBL" id="HIX19864.1"/>
    </source>
</evidence>
<accession>A0A9D2AGX4</accession>
<evidence type="ECO:0000256" key="1">
    <source>
        <dbReference type="SAM" id="SignalP"/>
    </source>
</evidence>